<keyword evidence="3" id="KW-1185">Reference proteome</keyword>
<sequence>MATPEVPRATTRATSPATTRGPREVAAIGEAAALGPLRLVGVAVHAAGTTEEAREAWALLQGSGLVVLTSAAAEALGEARVAAGAPLSVVVPS</sequence>
<accession>A0ABP8YAX7</accession>
<gene>
    <name evidence="2" type="ORF">GCM10025782_21930</name>
</gene>
<name>A0ABP8YAX7_9MICO</name>
<comment type="caution">
    <text evidence="2">The sequence shown here is derived from an EMBL/GenBank/DDBJ whole genome shotgun (WGS) entry which is preliminary data.</text>
</comment>
<feature type="region of interest" description="Disordered" evidence="1">
    <location>
        <begin position="1"/>
        <end position="23"/>
    </location>
</feature>
<evidence type="ECO:0000256" key="1">
    <source>
        <dbReference type="SAM" id="MobiDB-lite"/>
    </source>
</evidence>
<proteinExistence type="predicted"/>
<reference evidence="3" key="1">
    <citation type="journal article" date="2019" name="Int. J. Syst. Evol. Microbiol.">
        <title>The Global Catalogue of Microorganisms (GCM) 10K type strain sequencing project: providing services to taxonomists for standard genome sequencing and annotation.</title>
        <authorList>
            <consortium name="The Broad Institute Genomics Platform"/>
            <consortium name="The Broad Institute Genome Sequencing Center for Infectious Disease"/>
            <person name="Wu L."/>
            <person name="Ma J."/>
        </authorList>
    </citation>
    <scope>NUCLEOTIDE SEQUENCE [LARGE SCALE GENOMIC DNA]</scope>
    <source>
        <strain evidence="3">JCM 18961</strain>
    </source>
</reference>
<feature type="compositionally biased region" description="Low complexity" evidence="1">
    <location>
        <begin position="7"/>
        <end position="20"/>
    </location>
</feature>
<organism evidence="2 3">
    <name type="scientific">Pedococcus ginsenosidimutans</name>
    <dbReference type="NCBI Taxonomy" id="490570"/>
    <lineage>
        <taxon>Bacteria</taxon>
        <taxon>Bacillati</taxon>
        <taxon>Actinomycetota</taxon>
        <taxon>Actinomycetes</taxon>
        <taxon>Micrococcales</taxon>
        <taxon>Intrasporangiaceae</taxon>
        <taxon>Pedococcus</taxon>
    </lineage>
</organism>
<dbReference type="RefSeq" id="WP_345503271.1">
    <property type="nucleotide sequence ID" value="NZ_BAABLO010000010.1"/>
</dbReference>
<evidence type="ECO:0000313" key="3">
    <source>
        <dbReference type="Proteomes" id="UP001500556"/>
    </source>
</evidence>
<evidence type="ECO:0000313" key="2">
    <source>
        <dbReference type="EMBL" id="GAA4723561.1"/>
    </source>
</evidence>
<protein>
    <submittedName>
        <fullName evidence="2">Uncharacterized protein</fullName>
    </submittedName>
</protein>
<dbReference type="EMBL" id="BAABLO010000010">
    <property type="protein sequence ID" value="GAA4723561.1"/>
    <property type="molecule type" value="Genomic_DNA"/>
</dbReference>
<dbReference type="Proteomes" id="UP001500556">
    <property type="component" value="Unassembled WGS sequence"/>
</dbReference>